<sequence length="505" mass="53959">MTIQRPVARPGFVHETNERTPDLAVHTGSGVLTQRFPVGTTVVYAAEPTVPSLAVRPALREALAQPLDGAPLAERLQAGMSLTIVFGDTTAAVPTVSGTDPRGQAVEEVLTLAAAAGVDDVALVCARGLQRRLSDDELLAALGRRVHESFAPLGQISQHDAEAEDLVTVDGIAVNRRVAESDLVVTVQATDARNRTGAHLLVELASVADLAAVRGAGRADTAEAELGERLAAALPVFAVEVALDTHPFAPQLGFLSRREWEWGPKEKLTARGLRQADRVLPVRARARLMQQAETEAAALTVSAGSPLEVGRHTADTLLARQRVIVGHRVNTLVTGLPHVSPYGVGAWLNPLLAAHLALAEADRSHTGTPLLNDGGSLIVFGGAEPRYHHHHSATADFVTEVLSGEGSDLATAEQRFASDDWYRHLYRHGQAHHALQPFHLWYETAPARERLSSIIWVGGDRATCAAMGFRAATTLADALEMVDDRDSLGYLHNPPLPIVDLAGER</sequence>
<accession>A0A9D1GWU4</accession>
<evidence type="ECO:0000313" key="3">
    <source>
        <dbReference type="Proteomes" id="UP000886842"/>
    </source>
</evidence>
<dbReference type="Gene3D" id="3.40.50.11440">
    <property type="match status" value="1"/>
</dbReference>
<dbReference type="Pfam" id="PF09861">
    <property type="entry name" value="Lar_N"/>
    <property type="match status" value="1"/>
</dbReference>
<evidence type="ECO:0000313" key="2">
    <source>
        <dbReference type="EMBL" id="HIT74518.1"/>
    </source>
</evidence>
<reference evidence="2" key="2">
    <citation type="journal article" date="2021" name="PeerJ">
        <title>Extensive microbial diversity within the chicken gut microbiome revealed by metagenomics and culture.</title>
        <authorList>
            <person name="Gilroy R."/>
            <person name="Ravi A."/>
            <person name="Getino M."/>
            <person name="Pursley I."/>
            <person name="Horton D.L."/>
            <person name="Alikhan N.F."/>
            <person name="Baker D."/>
            <person name="Gharbi K."/>
            <person name="Hall N."/>
            <person name="Watson M."/>
            <person name="Adriaenssens E.M."/>
            <person name="Foster-Nyarko E."/>
            <person name="Jarju S."/>
            <person name="Secka A."/>
            <person name="Antonio M."/>
            <person name="Oren A."/>
            <person name="Chaudhuri R.R."/>
            <person name="La Ragione R."/>
            <person name="Hildebrand F."/>
            <person name="Pallen M.J."/>
        </authorList>
    </citation>
    <scope>NUCLEOTIDE SEQUENCE</scope>
    <source>
        <strain evidence="2">ChiGjej1B1-24693</strain>
    </source>
</reference>
<evidence type="ECO:0000259" key="1">
    <source>
        <dbReference type="Pfam" id="PF09861"/>
    </source>
</evidence>
<dbReference type="InterPro" id="IPR018657">
    <property type="entry name" value="LarA-like_N"/>
</dbReference>
<dbReference type="Proteomes" id="UP000886842">
    <property type="component" value="Unassembled WGS sequence"/>
</dbReference>
<feature type="domain" description="LarA-like N-terminal" evidence="1">
    <location>
        <begin position="43"/>
        <end position="187"/>
    </location>
</feature>
<protein>
    <submittedName>
        <fullName evidence="2">DUF2088 domain-containing protein</fullName>
    </submittedName>
</protein>
<proteinExistence type="predicted"/>
<reference evidence="2" key="1">
    <citation type="submission" date="2020-10" db="EMBL/GenBank/DDBJ databases">
        <authorList>
            <person name="Gilroy R."/>
        </authorList>
    </citation>
    <scope>NUCLEOTIDE SEQUENCE</scope>
    <source>
        <strain evidence="2">ChiGjej1B1-24693</strain>
    </source>
</reference>
<comment type="caution">
    <text evidence="2">The sequence shown here is derived from an EMBL/GenBank/DDBJ whole genome shotgun (WGS) entry which is preliminary data.</text>
</comment>
<gene>
    <name evidence="2" type="ORF">IAA98_02940</name>
</gene>
<name>A0A9D1GWU4_9ACTN</name>
<dbReference type="GO" id="GO:0050043">
    <property type="term" value="F:lactate racemase activity"/>
    <property type="evidence" value="ECO:0007669"/>
    <property type="project" value="InterPro"/>
</dbReference>
<organism evidence="2 3">
    <name type="scientific">Candidatus Avipropionibacterium avicola</name>
    <dbReference type="NCBI Taxonomy" id="2840701"/>
    <lineage>
        <taxon>Bacteria</taxon>
        <taxon>Bacillati</taxon>
        <taxon>Actinomycetota</taxon>
        <taxon>Actinomycetes</taxon>
        <taxon>Propionibacteriales</taxon>
        <taxon>Propionibacteriaceae</taxon>
        <taxon>Propionibacteriaceae incertae sedis</taxon>
        <taxon>Candidatus Avipropionibacterium</taxon>
    </lineage>
</organism>
<dbReference type="EMBL" id="DVLP01000082">
    <property type="protein sequence ID" value="HIT74518.1"/>
    <property type="molecule type" value="Genomic_DNA"/>
</dbReference>
<dbReference type="AlphaFoldDB" id="A0A9D1GWU4"/>